<dbReference type="RefSeq" id="WP_173313111.1">
    <property type="nucleotide sequence ID" value="NZ_BAAAUE010000007.1"/>
</dbReference>
<keyword evidence="4" id="KW-1185">Reference proteome</keyword>
<evidence type="ECO:0000256" key="1">
    <source>
        <dbReference type="SAM" id="Phobius"/>
    </source>
</evidence>
<gene>
    <name evidence="3" type="ORF">HEB29_001688</name>
    <name evidence="2" type="ORF">Sfulv_17910</name>
</gene>
<name>A0A7J0C3B8_9ACTN</name>
<sequence length="97" mass="10749">MADEPSNGELGRLIQSLRDEMREDLGNLNGRLDSFVSQDVYTIEKTQLGARVTTLETKREQDADRLVATRRWMIGVVITVIVALLPYLAMTVKGAGA</sequence>
<dbReference type="Proteomes" id="UP000498980">
    <property type="component" value="Unassembled WGS sequence"/>
</dbReference>
<evidence type="ECO:0000313" key="4">
    <source>
        <dbReference type="Proteomes" id="UP000498980"/>
    </source>
</evidence>
<evidence type="ECO:0000313" key="5">
    <source>
        <dbReference type="Proteomes" id="UP000530403"/>
    </source>
</evidence>
<keyword evidence="1" id="KW-0472">Membrane</keyword>
<organism evidence="2 4">
    <name type="scientific">Streptomyces fulvorobeus</name>
    <dbReference type="NCBI Taxonomy" id="284028"/>
    <lineage>
        <taxon>Bacteria</taxon>
        <taxon>Bacillati</taxon>
        <taxon>Actinomycetota</taxon>
        <taxon>Actinomycetes</taxon>
        <taxon>Kitasatosporales</taxon>
        <taxon>Streptomycetaceae</taxon>
        <taxon>Streptomyces</taxon>
    </lineage>
</organism>
<dbReference type="AlphaFoldDB" id="A0A7J0C3B8"/>
<evidence type="ECO:0000313" key="2">
    <source>
        <dbReference type="EMBL" id="GFM96980.1"/>
    </source>
</evidence>
<dbReference type="Proteomes" id="UP000530403">
    <property type="component" value="Unassembled WGS sequence"/>
</dbReference>
<keyword evidence="1" id="KW-1133">Transmembrane helix</keyword>
<keyword evidence="1" id="KW-0812">Transmembrane</keyword>
<accession>A0A7J0C3B8</accession>
<dbReference type="EMBL" id="BLWC01000001">
    <property type="protein sequence ID" value="GFM96980.1"/>
    <property type="molecule type" value="Genomic_DNA"/>
</dbReference>
<comment type="caution">
    <text evidence="2">The sequence shown here is derived from an EMBL/GenBank/DDBJ whole genome shotgun (WGS) entry which is preliminary data.</text>
</comment>
<reference evidence="3 5" key="2">
    <citation type="submission" date="2020-07" db="EMBL/GenBank/DDBJ databases">
        <title>Sequencing the genomes of 1000 actinobacteria strains.</title>
        <authorList>
            <person name="Klenk H.-P."/>
        </authorList>
    </citation>
    <scope>NUCLEOTIDE SEQUENCE [LARGE SCALE GENOMIC DNA]</scope>
    <source>
        <strain evidence="3 5">DSM 41455</strain>
    </source>
</reference>
<dbReference type="EMBL" id="JACCCF010000001">
    <property type="protein sequence ID" value="NYE40677.1"/>
    <property type="molecule type" value="Genomic_DNA"/>
</dbReference>
<feature type="transmembrane region" description="Helical" evidence="1">
    <location>
        <begin position="72"/>
        <end position="90"/>
    </location>
</feature>
<protein>
    <submittedName>
        <fullName evidence="2">Uncharacterized protein</fullName>
    </submittedName>
</protein>
<proteinExistence type="predicted"/>
<evidence type="ECO:0000313" key="3">
    <source>
        <dbReference type="EMBL" id="NYE40677.1"/>
    </source>
</evidence>
<reference evidence="2 4" key="1">
    <citation type="submission" date="2020-05" db="EMBL/GenBank/DDBJ databases">
        <title>Whole genome shotgun sequence of Streptomyces fulvorobeus NBRC 15897.</title>
        <authorList>
            <person name="Komaki H."/>
            <person name="Tamura T."/>
        </authorList>
    </citation>
    <scope>NUCLEOTIDE SEQUENCE [LARGE SCALE GENOMIC DNA]</scope>
    <source>
        <strain evidence="2 4">NBRC 15897</strain>
    </source>
</reference>